<dbReference type="InterPro" id="IPR021251">
    <property type="entry name" value="DUF2793"/>
</dbReference>
<dbReference type="InterPro" id="IPR022225">
    <property type="entry name" value="Phage_tail_fibre_N"/>
</dbReference>
<evidence type="ECO:0000313" key="3">
    <source>
        <dbReference type="Proteomes" id="UP001057520"/>
    </source>
</evidence>
<dbReference type="Pfam" id="PF12571">
    <property type="entry name" value="Phage_tail_fib"/>
    <property type="match status" value="1"/>
</dbReference>
<dbReference type="Pfam" id="PF10983">
    <property type="entry name" value="DUF2793"/>
    <property type="match status" value="1"/>
</dbReference>
<dbReference type="InterPro" id="IPR051934">
    <property type="entry name" value="Phage_Tail_Fiber_Structural"/>
</dbReference>
<reference evidence="2 3" key="1">
    <citation type="submission" date="2022-04" db="EMBL/GenBank/DDBJ databases">
        <title>Genome sequence of soybean root-associated Caulobacter segnis RL271.</title>
        <authorList>
            <person name="Longley R."/>
            <person name="Bonito G."/>
            <person name="Trigodet F."/>
            <person name="Crosson S."/>
            <person name="Fiebig A."/>
        </authorList>
    </citation>
    <scope>NUCLEOTIDE SEQUENCE [LARGE SCALE GENOMIC DNA]</scope>
    <source>
        <strain evidence="2 3">RL271</strain>
    </source>
</reference>
<dbReference type="Proteomes" id="UP001057520">
    <property type="component" value="Chromosome"/>
</dbReference>
<sequence length="351" mass="35793">MADYYAILTNAGAAALAAKTSSSPVLLASMVLGDGNGASYEPNPAQTALVHELASVAIDAVAIDPGHANWVNISAIVPLDVGGFTIREVGLKLDNGTLFAVVKYPPTLKPAPGDGQEAEMIITLRLVISSTSDITVVASGTQYASQNYVQASKDFVAVISAMLTAPPPTPSSGDAYLVPTGATGAWAGLDGAIAVWFAGEWLFKIPRIGAHVATGAKLYRFTVTGWVELVATDSQAGLVELATTAETIAGADALRAVTPAGLAGLTATASRRGLVELATGPEVIAGTDTERAVTPEGLAALTATSARRGLVELATDAEMRAGVDTDRAATPRGVSLIIGQADSDTFFLGLM</sequence>
<organism evidence="2 3">
    <name type="scientific">Caulobacter segnis</name>
    <dbReference type="NCBI Taxonomy" id="88688"/>
    <lineage>
        <taxon>Bacteria</taxon>
        <taxon>Pseudomonadati</taxon>
        <taxon>Pseudomonadota</taxon>
        <taxon>Alphaproteobacteria</taxon>
        <taxon>Caulobacterales</taxon>
        <taxon>Caulobacteraceae</taxon>
        <taxon>Caulobacter</taxon>
    </lineage>
</organism>
<dbReference type="PANTHER" id="PTHR35191">
    <property type="entry name" value="PROPHAGE SIDE TAIL FIBER PROTEIN HOMOLOG STFQ-RELATED"/>
    <property type="match status" value="1"/>
</dbReference>
<accession>A0ABY4ZXG1</accession>
<dbReference type="EMBL" id="CP096040">
    <property type="protein sequence ID" value="USQ97241.1"/>
    <property type="molecule type" value="Genomic_DNA"/>
</dbReference>
<feature type="domain" description="Phage tail fibre protein N-terminal" evidence="1">
    <location>
        <begin position="1"/>
        <end position="135"/>
    </location>
</feature>
<gene>
    <name evidence="2" type="ORF">MZV50_06780</name>
</gene>
<proteinExistence type="predicted"/>
<evidence type="ECO:0000313" key="2">
    <source>
        <dbReference type="EMBL" id="USQ97241.1"/>
    </source>
</evidence>
<dbReference type="PANTHER" id="PTHR35191:SF1">
    <property type="entry name" value="PROPHAGE SIDE TAIL FIBER PROTEIN HOMOLOG STFQ-RELATED"/>
    <property type="match status" value="1"/>
</dbReference>
<keyword evidence="3" id="KW-1185">Reference proteome</keyword>
<protein>
    <submittedName>
        <fullName evidence="2">Phage tail protein</fullName>
    </submittedName>
</protein>
<name>A0ABY4ZXG1_9CAUL</name>
<evidence type="ECO:0000259" key="1">
    <source>
        <dbReference type="Pfam" id="PF12571"/>
    </source>
</evidence>